<dbReference type="PANTHER" id="PTHR21599:SF0">
    <property type="entry name" value="GLYCERATE KINASE"/>
    <property type="match status" value="1"/>
</dbReference>
<protein>
    <submittedName>
        <fullName evidence="5">Glycerate kinase</fullName>
    </submittedName>
</protein>
<dbReference type="GO" id="GO:0008887">
    <property type="term" value="F:glycerate kinase activity"/>
    <property type="evidence" value="ECO:0007669"/>
    <property type="project" value="UniProtKB-UniRule"/>
</dbReference>
<keyword evidence="3 4" id="KW-0418">Kinase</keyword>
<evidence type="ECO:0000313" key="5">
    <source>
        <dbReference type="EMBL" id="EKU95672.1"/>
    </source>
</evidence>
<sequence length="374" mass="38946">MKILCAPDSFKESMTAGEAASALAEGVRRVFPEAQCVEVPMADGGEGFTVSLAEALNAELVKVPVVDAFGADARGEIAATKDLAVFEIASAVGIGMVEEKDRRIRQMSSAGVGMLLRAALDRGVSEILIGLGGSGTNDGGAGMLRALGVTFLDAAGNELNGSPEEMENLESVDVSKLDRRVFDVNIRIACDVDNPLIGPKGASAIFGPQKGASEEDVEFLDSVLERLATVSGKEDYIEMEGAGAAGGLGFALVAFLGGKLERGIDVVVDTVELRKHAEGCDFVFTGEGGIDEQTLMGKTPAGVANVAKEFGIPVIAFAGKLGKGADVLLEHGFDAIEPIVQRVSTLEECLRDGKKNLADAAERTCRILKIGANM</sequence>
<dbReference type="NCBIfam" id="TIGR00045">
    <property type="entry name" value="glycerate kinase"/>
    <property type="match status" value="1"/>
</dbReference>
<dbReference type="Proteomes" id="UP000009888">
    <property type="component" value="Unassembled WGS sequence"/>
</dbReference>
<dbReference type="PIRSF" id="PIRSF006078">
    <property type="entry name" value="GlxK"/>
    <property type="match status" value="1"/>
</dbReference>
<dbReference type="STRING" id="202789.GCA_001457435_01675"/>
<dbReference type="InterPro" id="IPR036129">
    <property type="entry name" value="Glycerate_kinase_sf"/>
</dbReference>
<accession>K9EXF6</accession>
<comment type="caution">
    <text evidence="5">The sequence shown here is derived from an EMBL/GenBank/DDBJ whole genome shotgun (WGS) entry which is preliminary data.</text>
</comment>
<reference evidence="5 6" key="1">
    <citation type="submission" date="2012-09" db="EMBL/GenBank/DDBJ databases">
        <title>The Genome Sequence of Actinobaculum massiliae ACS-171-V-COL2.</title>
        <authorList>
            <consortium name="The Broad Institute Genome Sequencing Platform"/>
            <person name="Earl A."/>
            <person name="Ward D."/>
            <person name="Feldgarden M."/>
            <person name="Gevers D."/>
            <person name="Saerens B."/>
            <person name="Vaneechoutte M."/>
            <person name="Walker B."/>
            <person name="Young S.K."/>
            <person name="Zeng Q."/>
            <person name="Gargeya S."/>
            <person name="Fitzgerald M."/>
            <person name="Haas B."/>
            <person name="Abouelleil A."/>
            <person name="Alvarado L."/>
            <person name="Arachchi H.M."/>
            <person name="Berlin A."/>
            <person name="Chapman S.B."/>
            <person name="Goldberg J."/>
            <person name="Griggs A."/>
            <person name="Gujja S."/>
            <person name="Hansen M."/>
            <person name="Howarth C."/>
            <person name="Imamovic A."/>
            <person name="Larimer J."/>
            <person name="McCowen C."/>
            <person name="Montmayeur A."/>
            <person name="Murphy C."/>
            <person name="Neiman D."/>
            <person name="Pearson M."/>
            <person name="Priest M."/>
            <person name="Roberts A."/>
            <person name="Saif S."/>
            <person name="Shea T."/>
            <person name="Sisk P."/>
            <person name="Sykes S."/>
            <person name="Wortman J."/>
            <person name="Nusbaum C."/>
            <person name="Birren B."/>
        </authorList>
    </citation>
    <scope>NUCLEOTIDE SEQUENCE [LARGE SCALE GENOMIC DNA]</scope>
    <source>
        <strain evidence="6">ACS-171-V-Col2</strain>
    </source>
</reference>
<dbReference type="Pfam" id="PF02595">
    <property type="entry name" value="Gly_kinase"/>
    <property type="match status" value="1"/>
</dbReference>
<dbReference type="HOGENOM" id="CLU_028255_0_0_11"/>
<dbReference type="RefSeq" id="WP_007000676.1">
    <property type="nucleotide sequence ID" value="NZ_JH992955.1"/>
</dbReference>
<dbReference type="Gene3D" id="3.40.50.10350">
    <property type="entry name" value="Glycerate kinase, domain 1"/>
    <property type="match status" value="1"/>
</dbReference>
<keyword evidence="6" id="KW-1185">Reference proteome</keyword>
<dbReference type="Gene3D" id="3.90.1510.10">
    <property type="entry name" value="Glycerate kinase, domain 2"/>
    <property type="match status" value="1"/>
</dbReference>
<evidence type="ECO:0000256" key="4">
    <source>
        <dbReference type="PIRNR" id="PIRNR006078"/>
    </source>
</evidence>
<gene>
    <name evidence="5" type="ORF">HMPREF9233_00459</name>
</gene>
<dbReference type="EMBL" id="AGWL01000002">
    <property type="protein sequence ID" value="EKU95672.1"/>
    <property type="molecule type" value="Genomic_DNA"/>
</dbReference>
<dbReference type="InterPro" id="IPR004381">
    <property type="entry name" value="Glycerate_kinase"/>
</dbReference>
<dbReference type="InterPro" id="IPR018197">
    <property type="entry name" value="Glycerate_kinase_RE-like"/>
</dbReference>
<keyword evidence="2 4" id="KW-0808">Transferase</keyword>
<name>K9EXF6_9ACTO</name>
<evidence type="ECO:0000256" key="2">
    <source>
        <dbReference type="ARBA" id="ARBA00022679"/>
    </source>
</evidence>
<proteinExistence type="inferred from homology"/>
<evidence type="ECO:0000256" key="3">
    <source>
        <dbReference type="ARBA" id="ARBA00022777"/>
    </source>
</evidence>
<dbReference type="GO" id="GO:0031388">
    <property type="term" value="P:organic acid phosphorylation"/>
    <property type="evidence" value="ECO:0007669"/>
    <property type="project" value="UniProtKB-UniRule"/>
</dbReference>
<dbReference type="InterPro" id="IPR018193">
    <property type="entry name" value="Glyc_kinase_flavodox-like_fold"/>
</dbReference>
<dbReference type="eggNOG" id="COG1929">
    <property type="taxonomic scope" value="Bacteria"/>
</dbReference>
<evidence type="ECO:0000256" key="1">
    <source>
        <dbReference type="ARBA" id="ARBA00006284"/>
    </source>
</evidence>
<dbReference type="PANTHER" id="PTHR21599">
    <property type="entry name" value="GLYCERATE KINASE"/>
    <property type="match status" value="1"/>
</dbReference>
<organism evidence="5 6">
    <name type="scientific">Actinobaculum massiliense ACS-171-V-Col2</name>
    <dbReference type="NCBI Taxonomy" id="883066"/>
    <lineage>
        <taxon>Bacteria</taxon>
        <taxon>Bacillati</taxon>
        <taxon>Actinomycetota</taxon>
        <taxon>Actinomycetes</taxon>
        <taxon>Actinomycetales</taxon>
        <taxon>Actinomycetaceae</taxon>
        <taxon>Actinobaculum</taxon>
    </lineage>
</organism>
<evidence type="ECO:0000313" key="6">
    <source>
        <dbReference type="Proteomes" id="UP000009888"/>
    </source>
</evidence>
<dbReference type="AlphaFoldDB" id="K9EXF6"/>
<dbReference type="PATRIC" id="fig|883066.3.peg.480"/>
<dbReference type="SUPFAM" id="SSF110738">
    <property type="entry name" value="Glycerate kinase I"/>
    <property type="match status" value="1"/>
</dbReference>
<comment type="similarity">
    <text evidence="1 4">Belongs to the glycerate kinase type-1 family.</text>
</comment>